<reference evidence="11" key="1">
    <citation type="submission" date="2025-08" db="UniProtKB">
        <authorList>
            <consortium name="RefSeq"/>
        </authorList>
    </citation>
    <scope>IDENTIFICATION</scope>
    <source>
        <tissue evidence="11">Whole larvae</tissue>
    </source>
</reference>
<evidence type="ECO:0000256" key="2">
    <source>
        <dbReference type="ARBA" id="ARBA00022606"/>
    </source>
</evidence>
<evidence type="ECO:0000256" key="3">
    <source>
        <dbReference type="ARBA" id="ARBA00022692"/>
    </source>
</evidence>
<protein>
    <recommendedName>
        <fullName evidence="9">Odorant receptor</fullName>
    </recommendedName>
</protein>
<feature type="transmembrane region" description="Helical" evidence="9">
    <location>
        <begin position="251"/>
        <end position="274"/>
    </location>
</feature>
<dbReference type="GO" id="GO:0005886">
    <property type="term" value="C:plasma membrane"/>
    <property type="evidence" value="ECO:0007669"/>
    <property type="project" value="UniProtKB-SubCell"/>
</dbReference>
<evidence type="ECO:0000313" key="10">
    <source>
        <dbReference type="Proteomes" id="UP001652740"/>
    </source>
</evidence>
<dbReference type="PANTHER" id="PTHR21137:SF44">
    <property type="entry name" value="ODORANT RECEPTOR 13A-RELATED"/>
    <property type="match status" value="1"/>
</dbReference>
<organism evidence="10 11">
    <name type="scientific">Galleria mellonella</name>
    <name type="common">Greater wax moth</name>
    <dbReference type="NCBI Taxonomy" id="7137"/>
    <lineage>
        <taxon>Eukaryota</taxon>
        <taxon>Metazoa</taxon>
        <taxon>Ecdysozoa</taxon>
        <taxon>Arthropoda</taxon>
        <taxon>Hexapoda</taxon>
        <taxon>Insecta</taxon>
        <taxon>Pterygota</taxon>
        <taxon>Neoptera</taxon>
        <taxon>Endopterygota</taxon>
        <taxon>Lepidoptera</taxon>
        <taxon>Glossata</taxon>
        <taxon>Ditrysia</taxon>
        <taxon>Pyraloidea</taxon>
        <taxon>Pyralidae</taxon>
        <taxon>Galleriinae</taxon>
        <taxon>Galleria</taxon>
    </lineage>
</organism>
<evidence type="ECO:0000256" key="9">
    <source>
        <dbReference type="RuleBase" id="RU351113"/>
    </source>
</evidence>
<keyword evidence="5 9" id="KW-1133">Transmembrane helix</keyword>
<keyword evidence="10" id="KW-1185">Reference proteome</keyword>
<evidence type="ECO:0000256" key="4">
    <source>
        <dbReference type="ARBA" id="ARBA00022725"/>
    </source>
</evidence>
<dbReference type="GO" id="GO:0007165">
    <property type="term" value="P:signal transduction"/>
    <property type="evidence" value="ECO:0007669"/>
    <property type="project" value="UniProtKB-KW"/>
</dbReference>
<dbReference type="FunCoup" id="A0A6J1WI52">
    <property type="interactions" value="23"/>
</dbReference>
<keyword evidence="7 9" id="KW-0675">Receptor</keyword>
<dbReference type="AlphaFoldDB" id="A0A6J1WI52"/>
<name>A0A6J1WI52_GALME</name>
<keyword evidence="8 9" id="KW-0807">Transducer</keyword>
<keyword evidence="4 9" id="KW-0552">Olfaction</keyword>
<dbReference type="InterPro" id="IPR004117">
    <property type="entry name" value="7tm6_olfct_rcpt"/>
</dbReference>
<keyword evidence="3 9" id="KW-0812">Transmembrane</keyword>
<gene>
    <name evidence="11" type="primary">LOC113510819</name>
</gene>
<dbReference type="GO" id="GO:0004984">
    <property type="term" value="F:olfactory receptor activity"/>
    <property type="evidence" value="ECO:0007669"/>
    <property type="project" value="InterPro"/>
</dbReference>
<sequence>MELPDFEEILKQIKINFWIIGIPFNYPNIKIRYYFFLIALILMLVAEVTFVVCKMSSVNLLDLTLLAPCICIGILSILKIVCIANKRQKIFKLADCLDSLYGVILNNTHNNEIVGPQVAGLKKIIKYFFILNGILIAIYNFSNLAFMFYEYISNKEVRYHLAYPVIMPFRTDIFSTWFLVFIFSSMNGYVCVIYYTTADALYCIFTSHICHHFTLLAEEIKYLDTSNAANLKNVVKNHQYILRLSEDLEDIFNLPNLFTVLLGSIEICVLGFNLTMGSWTQLPGCILFLLSVLLQILMMSYFGENITRESNKVGEAIYLCKWYKMNKREKQNILIIMTRSHKPAKLTAYKFSTISYASFMKIISTSWSYFTILKTVYKS</sequence>
<proteinExistence type="inferred from homology"/>
<comment type="similarity">
    <text evidence="9">Belongs to the insect chemoreceptor superfamily. Heteromeric odorant receptor channel (TC 1.A.69) family.</text>
</comment>
<evidence type="ECO:0000256" key="8">
    <source>
        <dbReference type="ARBA" id="ARBA00023224"/>
    </source>
</evidence>
<evidence type="ECO:0000256" key="7">
    <source>
        <dbReference type="ARBA" id="ARBA00023170"/>
    </source>
</evidence>
<dbReference type="KEGG" id="gmw:113510819"/>
<keyword evidence="6 9" id="KW-0472">Membrane</keyword>
<keyword evidence="2 9" id="KW-0716">Sensory transduction</keyword>
<dbReference type="PANTHER" id="PTHR21137">
    <property type="entry name" value="ODORANT RECEPTOR"/>
    <property type="match status" value="1"/>
</dbReference>
<dbReference type="InParanoid" id="A0A6J1WI52"/>
<comment type="subcellular location">
    <subcellularLocation>
        <location evidence="9">Cell membrane</location>
        <topology evidence="9">Multi-pass membrane protein</topology>
    </subcellularLocation>
    <subcellularLocation>
        <location evidence="1">Membrane</location>
        <topology evidence="1">Multi-pass membrane protein</topology>
    </subcellularLocation>
</comment>
<feature type="transmembrane region" description="Helical" evidence="9">
    <location>
        <begin position="33"/>
        <end position="52"/>
    </location>
</feature>
<dbReference type="GO" id="GO:0005549">
    <property type="term" value="F:odorant binding"/>
    <property type="evidence" value="ECO:0007669"/>
    <property type="project" value="InterPro"/>
</dbReference>
<evidence type="ECO:0000313" key="11">
    <source>
        <dbReference type="RefSeq" id="XP_026750156.2"/>
    </source>
</evidence>
<evidence type="ECO:0000256" key="1">
    <source>
        <dbReference type="ARBA" id="ARBA00004141"/>
    </source>
</evidence>
<dbReference type="RefSeq" id="XP_026750156.2">
    <property type="nucleotide sequence ID" value="XM_026894355.3"/>
</dbReference>
<feature type="transmembrane region" description="Helical" evidence="9">
    <location>
        <begin position="280"/>
        <end position="302"/>
    </location>
</feature>
<dbReference type="Proteomes" id="UP001652740">
    <property type="component" value="Unplaced"/>
</dbReference>
<evidence type="ECO:0000256" key="5">
    <source>
        <dbReference type="ARBA" id="ARBA00022989"/>
    </source>
</evidence>
<comment type="caution">
    <text evidence="9">Lacks conserved residue(s) required for the propagation of feature annotation.</text>
</comment>
<evidence type="ECO:0000256" key="6">
    <source>
        <dbReference type="ARBA" id="ARBA00023136"/>
    </source>
</evidence>
<feature type="transmembrane region" description="Helical" evidence="9">
    <location>
        <begin position="127"/>
        <end position="149"/>
    </location>
</feature>
<dbReference type="Pfam" id="PF02949">
    <property type="entry name" value="7tm_6"/>
    <property type="match status" value="1"/>
</dbReference>
<dbReference type="GeneID" id="113510819"/>
<feature type="transmembrane region" description="Helical" evidence="9">
    <location>
        <begin position="64"/>
        <end position="84"/>
    </location>
</feature>
<accession>A0A6J1WI52</accession>
<feature type="transmembrane region" description="Helical" evidence="9">
    <location>
        <begin position="174"/>
        <end position="195"/>
    </location>
</feature>